<sequence length="242" mass="27941">MNWRTIMILMTLIIAAGCANDEGENEAGINDENANETSDQSVNNEQNEEIEELETTVANLEEERDQLLDEISALEAEQPDEDQGEEAETQESPFGENWTPHGDRFYDQVWMYQEQTELEAEVGYERESLDWTAAFGEISEEFNTEYPDLETAEDLVYTWIGERNMLTRPDSFDELTVRMNHTEDNEAEALIMKWGLRDDAIAGEDFLLYLESEDGTWQIRDLEQRIHCRRGTTESDGDVLCQ</sequence>
<evidence type="ECO:0000313" key="2">
    <source>
        <dbReference type="EMBL" id="AOM82431.1"/>
    </source>
</evidence>
<feature type="region of interest" description="Disordered" evidence="1">
    <location>
        <begin position="24"/>
        <end position="50"/>
    </location>
</feature>
<gene>
    <name evidence="2" type="ORF">BBEV_1062</name>
</gene>
<keyword evidence="3" id="KW-1185">Reference proteome</keyword>
<dbReference type="STRING" id="632773.BBEV_1062"/>
<dbReference type="KEGG" id="bbev:BBEV_1062"/>
<evidence type="ECO:0000313" key="3">
    <source>
        <dbReference type="Proteomes" id="UP000094463"/>
    </source>
</evidence>
<name>A0A1D7QTT9_9BACI</name>
<dbReference type="RefSeq" id="WP_069364523.1">
    <property type="nucleotide sequence ID" value="NZ_CP012502.1"/>
</dbReference>
<feature type="region of interest" description="Disordered" evidence="1">
    <location>
        <begin position="76"/>
        <end position="100"/>
    </location>
</feature>
<feature type="compositionally biased region" description="Acidic residues" evidence="1">
    <location>
        <begin position="77"/>
        <end position="89"/>
    </location>
</feature>
<evidence type="ECO:0000256" key="1">
    <source>
        <dbReference type="SAM" id="MobiDB-lite"/>
    </source>
</evidence>
<dbReference type="PROSITE" id="PS51257">
    <property type="entry name" value="PROKAR_LIPOPROTEIN"/>
    <property type="match status" value="1"/>
</dbReference>
<organism evidence="2 3">
    <name type="scientific">Salisediminibacterium beveridgei</name>
    <dbReference type="NCBI Taxonomy" id="632773"/>
    <lineage>
        <taxon>Bacteria</taxon>
        <taxon>Bacillati</taxon>
        <taxon>Bacillota</taxon>
        <taxon>Bacilli</taxon>
        <taxon>Bacillales</taxon>
        <taxon>Bacillaceae</taxon>
        <taxon>Salisediminibacterium</taxon>
    </lineage>
</organism>
<dbReference type="AlphaFoldDB" id="A0A1D7QTT9"/>
<accession>A0A1D7QTT9</accession>
<dbReference type="OrthoDB" id="6168952at2"/>
<dbReference type="EMBL" id="CP012502">
    <property type="protein sequence ID" value="AOM82431.1"/>
    <property type="molecule type" value="Genomic_DNA"/>
</dbReference>
<protein>
    <submittedName>
        <fullName evidence="2">Uncharacterized protein</fullName>
    </submittedName>
</protein>
<reference evidence="2 3" key="1">
    <citation type="submission" date="2015-08" db="EMBL/GenBank/DDBJ databases">
        <title>The complete genome sequence of Bacillus beveridgei MLTeJB.</title>
        <authorList>
            <person name="Hanson T.E."/>
            <person name="Mesa C."/>
            <person name="Basesman S.M."/>
            <person name="Oremland R.S."/>
        </authorList>
    </citation>
    <scope>NUCLEOTIDE SEQUENCE [LARGE SCALE GENOMIC DNA]</scope>
    <source>
        <strain evidence="2 3">MLTeJB</strain>
    </source>
</reference>
<dbReference type="Proteomes" id="UP000094463">
    <property type="component" value="Chromosome"/>
</dbReference>
<proteinExistence type="predicted"/>